<name>A0A5J4WGB6_9EUKA</name>
<accession>A0A5J4WGB6</accession>
<dbReference type="Proteomes" id="UP000324800">
    <property type="component" value="Unassembled WGS sequence"/>
</dbReference>
<dbReference type="AlphaFoldDB" id="A0A5J4WGB6"/>
<sequence>MIFVELSTQKQITYPDLAEQGTIGQELKCIREQKELHDNQVFLGHQGLLVQWQRQADVKREKRTQIIRASHDLFTLKERKITIEIIMKKKPVEQKEYLYKELIQNLSALSNGYYLENQQRHSMRQEQCGKKMDLQADMSKISRVKASEMKFKKLVFLSLSVYLQKCD</sequence>
<protein>
    <submittedName>
        <fullName evidence="1">Uncharacterized protein</fullName>
    </submittedName>
</protein>
<dbReference type="EMBL" id="SNRW01002090">
    <property type="protein sequence ID" value="KAA6393938.1"/>
    <property type="molecule type" value="Genomic_DNA"/>
</dbReference>
<evidence type="ECO:0000313" key="1">
    <source>
        <dbReference type="EMBL" id="KAA6393938.1"/>
    </source>
</evidence>
<evidence type="ECO:0000313" key="2">
    <source>
        <dbReference type="Proteomes" id="UP000324800"/>
    </source>
</evidence>
<gene>
    <name evidence="1" type="ORF">EZS28_010531</name>
</gene>
<comment type="caution">
    <text evidence="1">The sequence shown here is derived from an EMBL/GenBank/DDBJ whole genome shotgun (WGS) entry which is preliminary data.</text>
</comment>
<reference evidence="1 2" key="1">
    <citation type="submission" date="2019-03" db="EMBL/GenBank/DDBJ databases">
        <title>Single cell metagenomics reveals metabolic interactions within the superorganism composed of flagellate Streblomastix strix and complex community of Bacteroidetes bacteria on its surface.</title>
        <authorList>
            <person name="Treitli S.C."/>
            <person name="Kolisko M."/>
            <person name="Husnik F."/>
            <person name="Keeling P."/>
            <person name="Hampl V."/>
        </authorList>
    </citation>
    <scope>NUCLEOTIDE SEQUENCE [LARGE SCALE GENOMIC DNA]</scope>
    <source>
        <strain evidence="1">ST1C</strain>
    </source>
</reference>
<organism evidence="1 2">
    <name type="scientific">Streblomastix strix</name>
    <dbReference type="NCBI Taxonomy" id="222440"/>
    <lineage>
        <taxon>Eukaryota</taxon>
        <taxon>Metamonada</taxon>
        <taxon>Preaxostyla</taxon>
        <taxon>Oxymonadida</taxon>
        <taxon>Streblomastigidae</taxon>
        <taxon>Streblomastix</taxon>
    </lineage>
</organism>
<proteinExistence type="predicted"/>